<evidence type="ECO:0000256" key="3">
    <source>
        <dbReference type="ARBA" id="ARBA00020726"/>
    </source>
</evidence>
<keyword evidence="9" id="KW-0999">Mitochondrion inner membrane</keyword>
<evidence type="ECO:0000313" key="10">
    <source>
        <dbReference type="EMBL" id="EEB06400.1"/>
    </source>
</evidence>
<evidence type="ECO:0000256" key="1">
    <source>
        <dbReference type="ARBA" id="ARBA00004304"/>
    </source>
</evidence>
<keyword evidence="7 9" id="KW-0496">Mitochondrion</keyword>
<keyword evidence="4 9" id="KW-0812">Transmembrane</keyword>
<dbReference type="Gene3D" id="3.10.450.320">
    <property type="entry name" value="Mitochondrial import inner membrane translocase subunit Tim21"/>
    <property type="match status" value="1"/>
</dbReference>
<evidence type="ECO:0000256" key="4">
    <source>
        <dbReference type="ARBA" id="ARBA00022692"/>
    </source>
</evidence>
<gene>
    <name evidence="11" type="primary">tim21</name>
    <name evidence="10" type="ORF">SJAG_01442</name>
</gene>
<comment type="subunit">
    <text evidence="9">Component of the TIM23 complex.</text>
</comment>
<comment type="similarity">
    <text evidence="2 9">Belongs to the TIM21 family.</text>
</comment>
<keyword evidence="8 9" id="KW-0472">Membrane</keyword>
<dbReference type="EMBL" id="KE651168">
    <property type="protein sequence ID" value="EEB06400.1"/>
    <property type="molecule type" value="Genomic_DNA"/>
</dbReference>
<dbReference type="STRING" id="402676.B6JXY2"/>
<evidence type="ECO:0000313" key="11">
    <source>
        <dbReference type="JaponicusDB" id="SJAG_01442"/>
    </source>
</evidence>
<proteinExistence type="inferred from homology"/>
<keyword evidence="9" id="KW-0813">Transport</keyword>
<organism evidence="10 12">
    <name type="scientific">Schizosaccharomyces japonicus (strain yFS275 / FY16936)</name>
    <name type="common">Fission yeast</name>
    <dbReference type="NCBI Taxonomy" id="402676"/>
    <lineage>
        <taxon>Eukaryota</taxon>
        <taxon>Fungi</taxon>
        <taxon>Dikarya</taxon>
        <taxon>Ascomycota</taxon>
        <taxon>Taphrinomycotina</taxon>
        <taxon>Schizosaccharomycetes</taxon>
        <taxon>Schizosaccharomycetales</taxon>
        <taxon>Schizosaccharomycetaceae</taxon>
        <taxon>Schizosaccharomyces</taxon>
    </lineage>
</organism>
<evidence type="ECO:0000256" key="6">
    <source>
        <dbReference type="ARBA" id="ARBA00022989"/>
    </source>
</evidence>
<feature type="transmembrane region" description="Helical" evidence="9">
    <location>
        <begin position="69"/>
        <end position="90"/>
    </location>
</feature>
<dbReference type="JaponicusDB" id="SJAG_01442">
    <property type="gene designation" value="tim21"/>
</dbReference>
<dbReference type="PANTHER" id="PTHR13032">
    <property type="entry name" value="MITOCHONDRIAL IMPORT INNER MEMBRANE TRANSLOCASE SUBUNIT TIM21"/>
    <property type="match status" value="1"/>
</dbReference>
<keyword evidence="6 9" id="KW-1133">Transmembrane helix</keyword>
<accession>B6JXY2</accession>
<evidence type="ECO:0000313" key="12">
    <source>
        <dbReference type="Proteomes" id="UP000001744"/>
    </source>
</evidence>
<dbReference type="HOGENOM" id="CLU_1240758_0_0_1"/>
<dbReference type="OMA" id="HFHVEGP"/>
<dbReference type="GeneID" id="7051399"/>
<dbReference type="GO" id="GO:0005744">
    <property type="term" value="C:TIM23 mitochondrial import inner membrane translocase complex"/>
    <property type="evidence" value="ECO:0000318"/>
    <property type="project" value="GO_Central"/>
</dbReference>
<dbReference type="eggNOG" id="KOG4836">
    <property type="taxonomic scope" value="Eukaryota"/>
</dbReference>
<dbReference type="Proteomes" id="UP000001744">
    <property type="component" value="Unassembled WGS sequence"/>
</dbReference>
<comment type="function">
    <text evidence="9">Essential component of the TIM23 complex, a complex that mediates the translocation of transit peptide-containing proteins across the mitochondrial inner membrane.</text>
</comment>
<dbReference type="Pfam" id="PF08294">
    <property type="entry name" value="TIM21"/>
    <property type="match status" value="1"/>
</dbReference>
<dbReference type="OrthoDB" id="436405at2759"/>
<evidence type="ECO:0000256" key="2">
    <source>
        <dbReference type="ARBA" id="ARBA00010867"/>
    </source>
</evidence>
<keyword evidence="9" id="KW-0811">Translocation</keyword>
<dbReference type="GO" id="GO:0030150">
    <property type="term" value="P:protein import into mitochondrial matrix"/>
    <property type="evidence" value="ECO:0000318"/>
    <property type="project" value="GO_Central"/>
</dbReference>
<keyword evidence="12" id="KW-1185">Reference proteome</keyword>
<keyword evidence="5" id="KW-0809">Transit peptide</keyword>
<comment type="subcellular location">
    <subcellularLocation>
        <location evidence="9">Mitochondrion inner membrane</location>
        <topology evidence="9">Single-pass membrane protein</topology>
    </subcellularLocation>
    <subcellularLocation>
        <location evidence="1">Mitochondrion membrane</location>
        <topology evidence="1">Single-pass membrane protein</topology>
    </subcellularLocation>
</comment>
<keyword evidence="9" id="KW-0653">Protein transport</keyword>
<protein>
    <recommendedName>
        <fullName evidence="3 9">Mitochondrial import inner membrane translocase subunit Tim21</fullName>
    </recommendedName>
</protein>
<dbReference type="RefSeq" id="XP_002172693.1">
    <property type="nucleotide sequence ID" value="XM_002172657.1"/>
</dbReference>
<name>B6JXY2_SCHJY</name>
<dbReference type="InterPro" id="IPR013261">
    <property type="entry name" value="Tim21"/>
</dbReference>
<dbReference type="AlphaFoldDB" id="B6JXY2"/>
<reference evidence="10 12" key="1">
    <citation type="journal article" date="2011" name="Science">
        <title>Comparative functional genomics of the fission yeasts.</title>
        <authorList>
            <person name="Rhind N."/>
            <person name="Chen Z."/>
            <person name="Yassour M."/>
            <person name="Thompson D.A."/>
            <person name="Haas B.J."/>
            <person name="Habib N."/>
            <person name="Wapinski I."/>
            <person name="Roy S."/>
            <person name="Lin M.F."/>
            <person name="Heiman D.I."/>
            <person name="Young S.K."/>
            <person name="Furuya K."/>
            <person name="Guo Y."/>
            <person name="Pidoux A."/>
            <person name="Chen H.M."/>
            <person name="Robbertse B."/>
            <person name="Goldberg J.M."/>
            <person name="Aoki K."/>
            <person name="Bayne E.H."/>
            <person name="Berlin A.M."/>
            <person name="Desjardins C.A."/>
            <person name="Dobbs E."/>
            <person name="Dukaj L."/>
            <person name="Fan L."/>
            <person name="FitzGerald M.G."/>
            <person name="French C."/>
            <person name="Gujja S."/>
            <person name="Hansen K."/>
            <person name="Keifenheim D."/>
            <person name="Levin J.Z."/>
            <person name="Mosher R.A."/>
            <person name="Mueller C.A."/>
            <person name="Pfiffner J."/>
            <person name="Priest M."/>
            <person name="Russ C."/>
            <person name="Smialowska A."/>
            <person name="Swoboda P."/>
            <person name="Sykes S.M."/>
            <person name="Vaughn M."/>
            <person name="Vengrova S."/>
            <person name="Yoder R."/>
            <person name="Zeng Q."/>
            <person name="Allshire R."/>
            <person name="Baulcombe D."/>
            <person name="Birren B.W."/>
            <person name="Brown W."/>
            <person name="Ekwall K."/>
            <person name="Kellis M."/>
            <person name="Leatherwood J."/>
            <person name="Levin H."/>
            <person name="Margalit H."/>
            <person name="Martienssen R."/>
            <person name="Nieduszynski C.A."/>
            <person name="Spatafora J.W."/>
            <person name="Friedman N."/>
            <person name="Dalgaard J.Z."/>
            <person name="Baumann P."/>
            <person name="Niki H."/>
            <person name="Regev A."/>
            <person name="Nusbaum C."/>
        </authorList>
    </citation>
    <scope>NUCLEOTIDE SEQUENCE [LARGE SCALE GENOMIC DNA]</scope>
    <source>
        <strain evidence="12">yFS275 / FY16936</strain>
    </source>
</reference>
<evidence type="ECO:0000256" key="5">
    <source>
        <dbReference type="ARBA" id="ARBA00022946"/>
    </source>
</evidence>
<dbReference type="InterPro" id="IPR038552">
    <property type="entry name" value="Tim21_IMS_sf"/>
</dbReference>
<evidence type="ECO:0000256" key="8">
    <source>
        <dbReference type="ARBA" id="ARBA00023136"/>
    </source>
</evidence>
<evidence type="ECO:0000256" key="9">
    <source>
        <dbReference type="RuleBase" id="RU367142"/>
    </source>
</evidence>
<sequence length="222" mass="24882">MLAFQRAATLPVVQPIKAHIRLYSLASDAVKNSRTRPEGRLARIFKDSPDKKWKELTIPQKMYRASSTAGNAAIFALGASVFGLIAYSLVTSMTGGEAYFGDDAFEKVRKHPECEYAIGESMKAIGEGTHPLRRSHGVLSTRVYDPSGREFMLLQFHVIGNKSKGHVFGRLVKKGKKFEWDYLYVDVSNYGNIILFDNSNSLRQLRKKVGLWGSFKNISWGS</sequence>
<dbReference type="VEuPathDB" id="FungiDB:SJAG_01442"/>
<evidence type="ECO:0000256" key="7">
    <source>
        <dbReference type="ARBA" id="ARBA00023128"/>
    </source>
</evidence>
<dbReference type="PANTHER" id="PTHR13032:SF6">
    <property type="entry name" value="MITOCHONDRIAL IMPORT INNER MEMBRANE TRANSLOCASE SUBUNIT TIM21"/>
    <property type="match status" value="1"/>
</dbReference>